<dbReference type="AlphaFoldDB" id="A0A8K0JJH4"/>
<evidence type="ECO:0000256" key="1">
    <source>
        <dbReference type="ARBA" id="ARBA00022553"/>
    </source>
</evidence>
<feature type="region of interest" description="Disordered" evidence="5">
    <location>
        <begin position="41"/>
        <end position="116"/>
    </location>
</feature>
<dbReference type="SUPFAM" id="SSF50978">
    <property type="entry name" value="WD40 repeat-like"/>
    <property type="match status" value="1"/>
</dbReference>
<feature type="repeat" description="WD" evidence="4">
    <location>
        <begin position="447"/>
        <end position="482"/>
    </location>
</feature>
<dbReference type="Pfam" id="PF00400">
    <property type="entry name" value="WD40"/>
    <property type="match status" value="2"/>
</dbReference>
<feature type="compositionally biased region" description="Acidic residues" evidence="5">
    <location>
        <begin position="64"/>
        <end position="75"/>
    </location>
</feature>
<keyword evidence="2 4" id="KW-0853">WD repeat</keyword>
<dbReference type="Gene3D" id="2.130.10.10">
    <property type="entry name" value="YVTN repeat-like/Quinoprotein amine dehydrogenase"/>
    <property type="match status" value="1"/>
</dbReference>
<evidence type="ECO:0000256" key="5">
    <source>
        <dbReference type="SAM" id="MobiDB-lite"/>
    </source>
</evidence>
<accession>A0A8K0JJH4</accession>
<evidence type="ECO:0008006" key="8">
    <source>
        <dbReference type="Google" id="ProtNLM"/>
    </source>
</evidence>
<protein>
    <recommendedName>
        <fullName evidence="8">WD40 repeat-like protein</fullName>
    </recommendedName>
</protein>
<dbReference type="PROSITE" id="PS50294">
    <property type="entry name" value="WD_REPEATS_REGION"/>
    <property type="match status" value="2"/>
</dbReference>
<dbReference type="PANTHER" id="PTHR14091:SF0">
    <property type="entry name" value="PERIODIC TRYPTOPHAN PROTEIN 1 HOMOLOG"/>
    <property type="match status" value="1"/>
</dbReference>
<name>A0A8K0JJH4_9TREE</name>
<dbReference type="PRINTS" id="PR00320">
    <property type="entry name" value="GPROTEINBRPT"/>
</dbReference>
<gene>
    <name evidence="6" type="ORF">FFLO_04875</name>
</gene>
<dbReference type="InterPro" id="IPR036322">
    <property type="entry name" value="WD40_repeat_dom_sf"/>
</dbReference>
<keyword evidence="3" id="KW-0677">Repeat</keyword>
<comment type="caution">
    <text evidence="6">The sequence shown here is derived from an EMBL/GenBank/DDBJ whole genome shotgun (WGS) entry which is preliminary data.</text>
</comment>
<proteinExistence type="predicted"/>
<dbReference type="InterPro" id="IPR015943">
    <property type="entry name" value="WD40/YVTN_repeat-like_dom_sf"/>
</dbReference>
<keyword evidence="7" id="KW-1185">Reference proteome</keyword>
<evidence type="ECO:0000313" key="6">
    <source>
        <dbReference type="EMBL" id="KAG7530649.1"/>
    </source>
</evidence>
<dbReference type="PANTHER" id="PTHR14091">
    <property type="entry name" value="PERIODIC TRYPTOPHAN PROTEIN 1"/>
    <property type="match status" value="1"/>
</dbReference>
<dbReference type="InterPro" id="IPR019775">
    <property type="entry name" value="WD40_repeat_CS"/>
</dbReference>
<dbReference type="SMART" id="SM00320">
    <property type="entry name" value="WD40"/>
    <property type="match status" value="5"/>
</dbReference>
<feature type="compositionally biased region" description="Basic and acidic residues" evidence="5">
    <location>
        <begin position="41"/>
        <end position="53"/>
    </location>
</feature>
<sequence>MSTLISSVIWVPRGRASARPTNYTLDENELERVGKMGGEGALEKLKAEMERMELGGGEQQAAGSDDDEWADESDSGESSTSSKEGKEGADADADMDVEDDEDKPTGPSDPNDLSAYNLDNYDEEVSRGTAMGAFSNLGGLKVHQDINDDPYITLKEDPEEQNVDREALEILPSDSILITARTSSDLSSLDYHVYDEPNDNLYVHHDLMLGGWPLCVEWLDFPAHGSTGKGASEGEPSGFGNYIAVGTMDPTIEIWDMDMLDPIYPTAMLGPAPGSLTDPIPKAKGTGKKKKKLLQTNSEHHVSSVTSLSWSGFHRNLLLSSSADATVKLWDLSRPTPQAAIRSWDNIHPNEKVLAIEWNKHKSGENKTVVLSAGERSVKVWDTRASEEALGTGKLGSDVEAIKWDPWTGMDFFVSLENGLILAYDARTLSSQAQQGSGPVPQPKYTISAHDGPASALDVNPHIRGCIATGGMDGKVKIWNVNEEDGGKRDVSLAVSRDLGVGKVFTVGFSPDSPLTLAAAGSAAKVNIWEIGGNNSARSVFGPKLRAAGRELRDKPVANGGIIGVEDDDEDSDEE</sequence>
<evidence type="ECO:0000313" key="7">
    <source>
        <dbReference type="Proteomes" id="UP000812966"/>
    </source>
</evidence>
<dbReference type="EMBL" id="JABELV010000112">
    <property type="protein sequence ID" value="KAG7530649.1"/>
    <property type="molecule type" value="Genomic_DNA"/>
</dbReference>
<evidence type="ECO:0000256" key="4">
    <source>
        <dbReference type="PROSITE-ProRule" id="PRU00221"/>
    </source>
</evidence>
<dbReference type="InterPro" id="IPR001680">
    <property type="entry name" value="WD40_rpt"/>
</dbReference>
<dbReference type="InterPro" id="IPR044285">
    <property type="entry name" value="PWP1"/>
</dbReference>
<feature type="compositionally biased region" description="Acidic residues" evidence="5">
    <location>
        <begin position="90"/>
        <end position="102"/>
    </location>
</feature>
<dbReference type="GO" id="GO:0006364">
    <property type="term" value="P:rRNA processing"/>
    <property type="evidence" value="ECO:0007669"/>
    <property type="project" value="InterPro"/>
</dbReference>
<dbReference type="PROSITE" id="PS00678">
    <property type="entry name" value="WD_REPEATS_1"/>
    <property type="match status" value="2"/>
</dbReference>
<organism evidence="6 7">
    <name type="scientific">Filobasidium floriforme</name>
    <dbReference type="NCBI Taxonomy" id="5210"/>
    <lineage>
        <taxon>Eukaryota</taxon>
        <taxon>Fungi</taxon>
        <taxon>Dikarya</taxon>
        <taxon>Basidiomycota</taxon>
        <taxon>Agaricomycotina</taxon>
        <taxon>Tremellomycetes</taxon>
        <taxon>Filobasidiales</taxon>
        <taxon>Filobasidiaceae</taxon>
        <taxon>Filobasidium</taxon>
    </lineage>
</organism>
<dbReference type="InterPro" id="IPR020472">
    <property type="entry name" value="WD40_PAC1"/>
</dbReference>
<reference evidence="6" key="1">
    <citation type="submission" date="2020-04" db="EMBL/GenBank/DDBJ databases">
        <title>Analysis of mating type loci in Filobasidium floriforme.</title>
        <authorList>
            <person name="Nowrousian M."/>
        </authorList>
    </citation>
    <scope>NUCLEOTIDE SEQUENCE</scope>
    <source>
        <strain evidence="6">CBS 6242</strain>
    </source>
</reference>
<dbReference type="GO" id="GO:0005634">
    <property type="term" value="C:nucleus"/>
    <property type="evidence" value="ECO:0007669"/>
    <property type="project" value="TreeGrafter"/>
</dbReference>
<feature type="repeat" description="WD" evidence="4">
    <location>
        <begin position="298"/>
        <end position="340"/>
    </location>
</feature>
<evidence type="ECO:0000256" key="2">
    <source>
        <dbReference type="ARBA" id="ARBA00022574"/>
    </source>
</evidence>
<keyword evidence="1" id="KW-0597">Phosphoprotein</keyword>
<evidence type="ECO:0000256" key="3">
    <source>
        <dbReference type="ARBA" id="ARBA00022737"/>
    </source>
</evidence>
<dbReference type="Proteomes" id="UP000812966">
    <property type="component" value="Unassembled WGS sequence"/>
</dbReference>
<dbReference type="PROSITE" id="PS50082">
    <property type="entry name" value="WD_REPEATS_2"/>
    <property type="match status" value="2"/>
</dbReference>